<dbReference type="InterPro" id="IPR017853">
    <property type="entry name" value="GH"/>
</dbReference>
<evidence type="ECO:0000256" key="8">
    <source>
        <dbReference type="ARBA" id="ARBA00031423"/>
    </source>
</evidence>
<organism evidence="11 12">
    <name type="scientific">Blastococcus saxobsidens</name>
    <dbReference type="NCBI Taxonomy" id="138336"/>
    <lineage>
        <taxon>Bacteria</taxon>
        <taxon>Bacillati</taxon>
        <taxon>Actinomycetota</taxon>
        <taxon>Actinomycetes</taxon>
        <taxon>Geodermatophilales</taxon>
        <taxon>Geodermatophilaceae</taxon>
        <taxon>Blastococcus</taxon>
    </lineage>
</organism>
<evidence type="ECO:0000256" key="9">
    <source>
        <dbReference type="ARBA" id="ARBA00031501"/>
    </source>
</evidence>
<dbReference type="AlphaFoldDB" id="A0A6L9W2Q2"/>
<keyword evidence="6 10" id="KW-0808">Transferase</keyword>
<evidence type="ECO:0000256" key="10">
    <source>
        <dbReference type="RuleBase" id="RU361207"/>
    </source>
</evidence>
<dbReference type="EMBL" id="JAAGWG010000014">
    <property type="protein sequence ID" value="NEK86347.1"/>
    <property type="molecule type" value="Genomic_DNA"/>
</dbReference>
<sequence>MTTPTTDEWGIDASWLDALDEEHQVAQETIDTLREVIGRPPADLEERAPIVARPGDALEVDEADVVCEDGEVRHIDGHLPEDFPLGYHWLQSPEGRRRRLIVSPGRCWLPEDRAWGWAVQLYATRGRESWGIGDLGDLRSVRRMAAEQGAGFVLINPLHAVAPIAQQEASPYLPATRRFRNPIYLRVAEVPGADAVELEEDAGRALSDGALIDRDAIWARKREVLMRIFFAHGGGEAFARWREDQGQTLQDWATWAAITEEHGADWHTWPTELRRPDGPGVAAYAEQHGAVVGFHAWLQWALDLQFTAATGDMTVIQDLPIGFAGGGADAWAWQEVLADGVSVGAPPDAFNSAGQDWGSPPLIPWRLRDADYEPFIQSIRATMAGAGGLRIDHVMGLFRLWWVPSDGSAADGAYVRYPAEDLLDIVALESSRAQALVVGEDLGTVEDGVREAMAEHGVLSYRLLWFEDDEPTQWPAEAMAAISTHDLPTVAGLWTEADVDEQREHGTGTDEELERGRNSLLAHLSGLSDDATVEQAVEQAHALLATAPSLLLSATLDDAVGEQRRPNMPGAGERPNWSLPLPVLVEDLPGHPLLQTVARTLAEGLEA</sequence>
<evidence type="ECO:0000256" key="1">
    <source>
        <dbReference type="ARBA" id="ARBA00000439"/>
    </source>
</evidence>
<dbReference type="PANTHER" id="PTHR32438">
    <property type="entry name" value="4-ALPHA-GLUCANOTRANSFERASE DPE1, CHLOROPLASTIC/AMYLOPLASTIC"/>
    <property type="match status" value="1"/>
</dbReference>
<reference evidence="11 12" key="1">
    <citation type="submission" date="2019-12" db="EMBL/GenBank/DDBJ databases">
        <title>the WGS of Blastococcus saxobsidens 67B17.</title>
        <authorList>
            <person name="Jiang Z."/>
        </authorList>
    </citation>
    <scope>NUCLEOTIDE SEQUENCE [LARGE SCALE GENOMIC DNA]</scope>
    <source>
        <strain evidence="11 12">67B17</strain>
    </source>
</reference>
<evidence type="ECO:0000256" key="4">
    <source>
        <dbReference type="ARBA" id="ARBA00020295"/>
    </source>
</evidence>
<keyword evidence="7 10" id="KW-0119">Carbohydrate metabolism</keyword>
<protein>
    <recommendedName>
        <fullName evidence="4 10">4-alpha-glucanotransferase</fullName>
        <ecNumber evidence="3 10">2.4.1.25</ecNumber>
    </recommendedName>
    <alternativeName>
        <fullName evidence="8 10">Amylomaltase</fullName>
    </alternativeName>
    <alternativeName>
        <fullName evidence="9 10">Disproportionating enzyme</fullName>
    </alternativeName>
</protein>
<dbReference type="InterPro" id="IPR003385">
    <property type="entry name" value="Glyco_hydro_77"/>
</dbReference>
<dbReference type="GO" id="GO:0005975">
    <property type="term" value="P:carbohydrate metabolic process"/>
    <property type="evidence" value="ECO:0007669"/>
    <property type="project" value="InterPro"/>
</dbReference>
<evidence type="ECO:0000256" key="2">
    <source>
        <dbReference type="ARBA" id="ARBA00005684"/>
    </source>
</evidence>
<dbReference type="SUPFAM" id="SSF51445">
    <property type="entry name" value="(Trans)glycosidases"/>
    <property type="match status" value="1"/>
</dbReference>
<evidence type="ECO:0000256" key="6">
    <source>
        <dbReference type="ARBA" id="ARBA00022679"/>
    </source>
</evidence>
<comment type="caution">
    <text evidence="11">The sequence shown here is derived from an EMBL/GenBank/DDBJ whole genome shotgun (WGS) entry which is preliminary data.</text>
</comment>
<evidence type="ECO:0000256" key="3">
    <source>
        <dbReference type="ARBA" id="ARBA00012560"/>
    </source>
</evidence>
<name>A0A6L9W2Q2_9ACTN</name>
<dbReference type="Proteomes" id="UP000479241">
    <property type="component" value="Unassembled WGS sequence"/>
</dbReference>
<keyword evidence="5 10" id="KW-0328">Glycosyltransferase</keyword>
<dbReference type="PANTHER" id="PTHR32438:SF5">
    <property type="entry name" value="4-ALPHA-GLUCANOTRANSFERASE DPE1, CHLOROPLASTIC_AMYLOPLASTIC"/>
    <property type="match status" value="1"/>
</dbReference>
<proteinExistence type="inferred from homology"/>
<dbReference type="EC" id="2.4.1.25" evidence="3 10"/>
<comment type="similarity">
    <text evidence="2 10">Belongs to the disproportionating enzyme family.</text>
</comment>
<evidence type="ECO:0000313" key="12">
    <source>
        <dbReference type="Proteomes" id="UP000479241"/>
    </source>
</evidence>
<dbReference type="Gene3D" id="3.20.20.80">
    <property type="entry name" value="Glycosidases"/>
    <property type="match status" value="1"/>
</dbReference>
<evidence type="ECO:0000313" key="11">
    <source>
        <dbReference type="EMBL" id="NEK86347.1"/>
    </source>
</evidence>
<evidence type="ECO:0000256" key="5">
    <source>
        <dbReference type="ARBA" id="ARBA00022676"/>
    </source>
</evidence>
<dbReference type="GO" id="GO:0004134">
    <property type="term" value="F:4-alpha-glucanotransferase activity"/>
    <property type="evidence" value="ECO:0007669"/>
    <property type="project" value="UniProtKB-EC"/>
</dbReference>
<dbReference type="RefSeq" id="WP_163205226.1">
    <property type="nucleotide sequence ID" value="NZ_JAAGWG010000014.1"/>
</dbReference>
<dbReference type="Pfam" id="PF02446">
    <property type="entry name" value="Glyco_hydro_77"/>
    <property type="match status" value="1"/>
</dbReference>
<dbReference type="NCBIfam" id="TIGR00217">
    <property type="entry name" value="malQ"/>
    <property type="match status" value="1"/>
</dbReference>
<gene>
    <name evidence="11" type="primary">malQ</name>
    <name evidence="11" type="ORF">GCU60_11340</name>
</gene>
<comment type="catalytic activity">
    <reaction evidence="1 10">
        <text>Transfers a segment of a (1-&gt;4)-alpha-D-glucan to a new position in an acceptor, which may be glucose or a (1-&gt;4)-alpha-D-glucan.</text>
        <dbReference type="EC" id="2.4.1.25"/>
    </reaction>
</comment>
<accession>A0A6L9W2Q2</accession>
<evidence type="ECO:0000256" key="7">
    <source>
        <dbReference type="ARBA" id="ARBA00023277"/>
    </source>
</evidence>